<dbReference type="AlphaFoldDB" id="A0A2M9Y6J6"/>
<reference evidence="2" key="1">
    <citation type="journal article" date="2019" name="PLoS Negl. Trop. Dis.">
        <title>Revisiting the worldwide diversity of Leptospira species in the environment.</title>
        <authorList>
            <person name="Vincent A.T."/>
            <person name="Schiettekatte O."/>
            <person name="Bourhy P."/>
            <person name="Veyrier F.J."/>
            <person name="Picardeau M."/>
        </authorList>
    </citation>
    <scope>NUCLEOTIDE SEQUENCE [LARGE SCALE GENOMIC DNA]</scope>
    <source>
        <strain evidence="2">201800277</strain>
    </source>
</reference>
<dbReference type="GO" id="GO:0006633">
    <property type="term" value="P:fatty acid biosynthetic process"/>
    <property type="evidence" value="ECO:0007669"/>
    <property type="project" value="InterPro"/>
</dbReference>
<comment type="caution">
    <text evidence="2">The sequence shown here is derived from an EMBL/GenBank/DDBJ whole genome shotgun (WGS) entry which is preliminary data.</text>
</comment>
<dbReference type="InterPro" id="IPR003965">
    <property type="entry name" value="Fatty_acid_synthase"/>
</dbReference>
<dbReference type="Pfam" id="PF01575">
    <property type="entry name" value="MaoC_dehydratas"/>
    <property type="match status" value="1"/>
</dbReference>
<accession>A0A2M9Y6J6</accession>
<dbReference type="PANTHER" id="PTHR43841:SF3">
    <property type="entry name" value="(3R)-HYDROXYACYL-ACP DEHYDRATASE SUBUNIT HADB"/>
    <property type="match status" value="1"/>
</dbReference>
<evidence type="ECO:0000313" key="2">
    <source>
        <dbReference type="EMBL" id="TGK95864.1"/>
    </source>
</evidence>
<organism evidence="2 3">
    <name type="scientific">Leptospira brenneri</name>
    <dbReference type="NCBI Taxonomy" id="2023182"/>
    <lineage>
        <taxon>Bacteria</taxon>
        <taxon>Pseudomonadati</taxon>
        <taxon>Spirochaetota</taxon>
        <taxon>Spirochaetia</taxon>
        <taxon>Leptospirales</taxon>
        <taxon>Leptospiraceae</taxon>
        <taxon>Leptospira</taxon>
    </lineage>
</organism>
<proteinExistence type="predicted"/>
<gene>
    <name evidence="2" type="ORF">EHQ30_04340</name>
</gene>
<feature type="domain" description="MaoC-like" evidence="1">
    <location>
        <begin position="23"/>
        <end position="123"/>
    </location>
</feature>
<name>A0A2M9Y6J6_9LEPT</name>
<protein>
    <submittedName>
        <fullName evidence="2">Dehydratase</fullName>
    </submittedName>
</protein>
<dbReference type="GO" id="GO:0004312">
    <property type="term" value="F:fatty acid synthase activity"/>
    <property type="evidence" value="ECO:0007669"/>
    <property type="project" value="InterPro"/>
</dbReference>
<dbReference type="EMBL" id="RQFP01000001">
    <property type="protein sequence ID" value="TGK95864.1"/>
    <property type="molecule type" value="Genomic_DNA"/>
</dbReference>
<dbReference type="PANTHER" id="PTHR43841">
    <property type="entry name" value="3-HYDROXYACYL-THIOESTER DEHYDRATASE HTDX-RELATED"/>
    <property type="match status" value="1"/>
</dbReference>
<dbReference type="SUPFAM" id="SSF54637">
    <property type="entry name" value="Thioesterase/thiol ester dehydrase-isomerase"/>
    <property type="match status" value="1"/>
</dbReference>
<evidence type="ECO:0000313" key="3">
    <source>
        <dbReference type="Proteomes" id="UP000297891"/>
    </source>
</evidence>
<dbReference type="PRINTS" id="PR01483">
    <property type="entry name" value="FASYNTHASE"/>
</dbReference>
<sequence>MAKIEFDKVEVGQTLPPLDVPVIEHANLVRYAGASGDFNPIHNDPDFARKAGLDGTISHGMYVMAQVGRLCTSWAEQKDIAYFGVTFKAMTKLGEKLTVVGTIKKKFEKDGKKTVTVLVEAKNEAGEVKAGGDLVVNAV</sequence>
<dbReference type="InterPro" id="IPR002539">
    <property type="entry name" value="MaoC-like_dom"/>
</dbReference>
<dbReference type="Gene3D" id="3.10.129.10">
    <property type="entry name" value="Hotdog Thioesterase"/>
    <property type="match status" value="1"/>
</dbReference>
<keyword evidence="3" id="KW-1185">Reference proteome</keyword>
<evidence type="ECO:0000259" key="1">
    <source>
        <dbReference type="Pfam" id="PF01575"/>
    </source>
</evidence>
<dbReference type="GO" id="GO:0005835">
    <property type="term" value="C:fatty acid synthase complex"/>
    <property type="evidence" value="ECO:0007669"/>
    <property type="project" value="InterPro"/>
</dbReference>
<dbReference type="InterPro" id="IPR029069">
    <property type="entry name" value="HotDog_dom_sf"/>
</dbReference>
<dbReference type="RefSeq" id="WP_100789178.1">
    <property type="nucleotide sequence ID" value="NZ_NPDQ01000001.1"/>
</dbReference>
<dbReference type="Proteomes" id="UP000297891">
    <property type="component" value="Unassembled WGS sequence"/>
</dbReference>
<dbReference type="OrthoDB" id="9801625at2"/>